<dbReference type="PANTHER" id="PTHR15670">
    <property type="entry name" value="RHO GTPASE ACTIVATING PROTEIN 11A"/>
    <property type="match status" value="1"/>
</dbReference>
<dbReference type="EMBL" id="OV651817">
    <property type="protein sequence ID" value="CAH1110492.1"/>
    <property type="molecule type" value="Genomic_DNA"/>
</dbReference>
<evidence type="ECO:0000256" key="1">
    <source>
        <dbReference type="SAM" id="MobiDB-lite"/>
    </source>
</evidence>
<feature type="region of interest" description="Disordered" evidence="1">
    <location>
        <begin position="624"/>
        <end position="652"/>
    </location>
</feature>
<organism evidence="3 4">
    <name type="scientific">Psylliodes chrysocephalus</name>
    <dbReference type="NCBI Taxonomy" id="3402493"/>
    <lineage>
        <taxon>Eukaryota</taxon>
        <taxon>Metazoa</taxon>
        <taxon>Ecdysozoa</taxon>
        <taxon>Arthropoda</taxon>
        <taxon>Hexapoda</taxon>
        <taxon>Insecta</taxon>
        <taxon>Pterygota</taxon>
        <taxon>Neoptera</taxon>
        <taxon>Endopterygota</taxon>
        <taxon>Coleoptera</taxon>
        <taxon>Polyphaga</taxon>
        <taxon>Cucujiformia</taxon>
        <taxon>Chrysomeloidea</taxon>
        <taxon>Chrysomelidae</taxon>
        <taxon>Galerucinae</taxon>
        <taxon>Alticini</taxon>
        <taxon>Psylliodes</taxon>
    </lineage>
</organism>
<dbReference type="SMART" id="SM00324">
    <property type="entry name" value="RhoGAP"/>
    <property type="match status" value="1"/>
</dbReference>
<name>A0A9P0D5A1_9CUCU</name>
<dbReference type="GO" id="GO:0005096">
    <property type="term" value="F:GTPase activator activity"/>
    <property type="evidence" value="ECO:0007669"/>
    <property type="project" value="TreeGrafter"/>
</dbReference>
<evidence type="ECO:0000259" key="2">
    <source>
        <dbReference type="PROSITE" id="PS50238"/>
    </source>
</evidence>
<dbReference type="Gene3D" id="1.10.555.10">
    <property type="entry name" value="Rho GTPase activation protein"/>
    <property type="match status" value="1"/>
</dbReference>
<gene>
    <name evidence="3" type="ORF">PSYICH_LOCUS11042</name>
</gene>
<feature type="domain" description="Rho-GAP" evidence="2">
    <location>
        <begin position="47"/>
        <end position="236"/>
    </location>
</feature>
<reference evidence="3" key="1">
    <citation type="submission" date="2022-01" db="EMBL/GenBank/DDBJ databases">
        <authorList>
            <person name="King R."/>
        </authorList>
    </citation>
    <scope>NUCLEOTIDE SEQUENCE</scope>
</reference>
<dbReference type="AlphaFoldDB" id="A0A9P0D5A1"/>
<dbReference type="Proteomes" id="UP001153636">
    <property type="component" value="Chromosome 5"/>
</dbReference>
<dbReference type="InterPro" id="IPR008936">
    <property type="entry name" value="Rho_GTPase_activation_prot"/>
</dbReference>
<sequence length="652" mass="73960">MFINDVNKKEEIRNIATKQLRKLGIKQRVKNSRSSTQNLRTKKLFKVHLQNLENETITLTNGQQLVVPKRLYEMCSYILSKVDTEGLFRKEGSKSRQNEIKLSLDRGCMLGTEHHVIDVAVVLKCFLRELPEPLIPYPFHELFIRCSIIEQKVEAILLACLLIPTENLSVLALLMQFFSEIAVHSKFNKMNSYNLSLVIAPNIFPLNEKLAPKNKLMLKKTCDILKVMIDNSNNIGLIPDYILEQVGNLRPGELNISNKIKRRRSGSLTRIFNGLRKIVTNKTDDIAAVNTVTPDLLLTPSIKAIKKSTTETSLANQKIQTVNNKKTMLVRRWSAITSAAHLKRKKRNSFIGHIQETGSFNSSKDYVRVPKVEYEEIKNRVSAIEKRLSLELENAQSQSTVVHNEVNIIHGIQTAYEQTLGQTEPLSPGTDQLARKLSKDLKIRNSDQKIIRSPSARKIGNIRRRSRELVRINSLQHISKELKGTKLTRSVSSPVSNNICINANVFGTPSFTSNTNITFNSTGDTVNNYSTDCSNLGMIIGSPSSINISDKNFPRNSSLRRERRVLRRSGNITPKKTYLKQKYNNFEGRQFFEVKEENKENNLMGKQFSTPLPHIKRALPVKGTPKRFCTTPKGTTRSTPLRVLPSTPSNNF</sequence>
<dbReference type="InterPro" id="IPR000198">
    <property type="entry name" value="RhoGAP_dom"/>
</dbReference>
<dbReference type="PANTHER" id="PTHR15670:SF4">
    <property type="entry name" value="RHO GTPASE-ACTIVATING PROTEIN 11A"/>
    <property type="match status" value="1"/>
</dbReference>
<accession>A0A9P0D5A1</accession>
<evidence type="ECO:0000313" key="4">
    <source>
        <dbReference type="Proteomes" id="UP001153636"/>
    </source>
</evidence>
<dbReference type="SUPFAM" id="SSF48350">
    <property type="entry name" value="GTPase activation domain, GAP"/>
    <property type="match status" value="1"/>
</dbReference>
<dbReference type="Pfam" id="PF00620">
    <property type="entry name" value="RhoGAP"/>
    <property type="match status" value="1"/>
</dbReference>
<proteinExistence type="predicted"/>
<dbReference type="InterPro" id="IPR042869">
    <property type="entry name" value="ARHGAP11A/B"/>
</dbReference>
<evidence type="ECO:0000313" key="3">
    <source>
        <dbReference type="EMBL" id="CAH1110492.1"/>
    </source>
</evidence>
<dbReference type="GO" id="GO:0007165">
    <property type="term" value="P:signal transduction"/>
    <property type="evidence" value="ECO:0007669"/>
    <property type="project" value="InterPro"/>
</dbReference>
<dbReference type="OrthoDB" id="410651at2759"/>
<protein>
    <recommendedName>
        <fullName evidence="2">Rho-GAP domain-containing protein</fullName>
    </recommendedName>
</protein>
<dbReference type="PROSITE" id="PS50238">
    <property type="entry name" value="RHOGAP"/>
    <property type="match status" value="1"/>
</dbReference>
<keyword evidence="4" id="KW-1185">Reference proteome</keyword>